<dbReference type="InterPro" id="IPR001128">
    <property type="entry name" value="Cyt_P450"/>
</dbReference>
<dbReference type="AlphaFoldDB" id="A0AAN8WK87"/>
<protein>
    <submittedName>
        <fullName evidence="1">Cytochrome P450</fullName>
    </submittedName>
</protein>
<dbReference type="Proteomes" id="UP001370490">
    <property type="component" value="Unassembled WGS sequence"/>
</dbReference>
<comment type="caution">
    <text evidence="1">The sequence shown here is derived from an EMBL/GenBank/DDBJ whole genome shotgun (WGS) entry which is preliminary data.</text>
</comment>
<dbReference type="Gene3D" id="1.10.630.10">
    <property type="entry name" value="Cytochrome P450"/>
    <property type="match status" value="1"/>
</dbReference>
<evidence type="ECO:0000313" key="2">
    <source>
        <dbReference type="Proteomes" id="UP001370490"/>
    </source>
</evidence>
<proteinExistence type="predicted"/>
<dbReference type="PANTHER" id="PTHR24299">
    <property type="entry name" value="CYTOCHROME P450 FAMILY 1"/>
    <property type="match status" value="1"/>
</dbReference>
<dbReference type="GO" id="GO:0016705">
    <property type="term" value="F:oxidoreductase activity, acting on paired donors, with incorporation or reduction of molecular oxygen"/>
    <property type="evidence" value="ECO:0007669"/>
    <property type="project" value="InterPro"/>
</dbReference>
<evidence type="ECO:0000313" key="1">
    <source>
        <dbReference type="EMBL" id="KAK6947682.1"/>
    </source>
</evidence>
<accession>A0AAN8WK87</accession>
<dbReference type="Pfam" id="PF00067">
    <property type="entry name" value="p450"/>
    <property type="match status" value="1"/>
</dbReference>
<organism evidence="1 2">
    <name type="scientific">Dillenia turbinata</name>
    <dbReference type="NCBI Taxonomy" id="194707"/>
    <lineage>
        <taxon>Eukaryota</taxon>
        <taxon>Viridiplantae</taxon>
        <taxon>Streptophyta</taxon>
        <taxon>Embryophyta</taxon>
        <taxon>Tracheophyta</taxon>
        <taxon>Spermatophyta</taxon>
        <taxon>Magnoliopsida</taxon>
        <taxon>eudicotyledons</taxon>
        <taxon>Gunneridae</taxon>
        <taxon>Pentapetalae</taxon>
        <taxon>Dilleniales</taxon>
        <taxon>Dilleniaceae</taxon>
        <taxon>Dillenia</taxon>
    </lineage>
</organism>
<dbReference type="EMBL" id="JBAMMX010000001">
    <property type="protein sequence ID" value="KAK6947682.1"/>
    <property type="molecule type" value="Genomic_DNA"/>
</dbReference>
<dbReference type="GO" id="GO:0004497">
    <property type="term" value="F:monooxygenase activity"/>
    <property type="evidence" value="ECO:0007669"/>
    <property type="project" value="InterPro"/>
</dbReference>
<dbReference type="GO" id="GO:0020037">
    <property type="term" value="F:heme binding"/>
    <property type="evidence" value="ECO:0007669"/>
    <property type="project" value="InterPro"/>
</dbReference>
<keyword evidence="2" id="KW-1185">Reference proteome</keyword>
<dbReference type="PANTHER" id="PTHR24299:SF59">
    <property type="entry name" value="CYTOCHROME P450 SUPERFAMILY PROTEIN"/>
    <property type="match status" value="1"/>
</dbReference>
<dbReference type="GO" id="GO:0005506">
    <property type="term" value="F:iron ion binding"/>
    <property type="evidence" value="ECO:0007669"/>
    <property type="project" value="InterPro"/>
</dbReference>
<dbReference type="SUPFAM" id="SSF48264">
    <property type="entry name" value="Cytochrome P450"/>
    <property type="match status" value="1"/>
</dbReference>
<dbReference type="InterPro" id="IPR036396">
    <property type="entry name" value="Cyt_P450_sf"/>
</dbReference>
<sequence>MLVDIGHVPFSSSQSTYLDLNPFLASLSSASPPPQEEARITGDLITIGDRPHESLAKLAKIHGPLMTVKLGFTTTVVASLTEMAKEILQKNDQAFIGRPVPDAVTAENGYVSMAWLPGAPKWRNLRKLCTSQVFTTQRLDALQSLRHQMVDKMEKRVIDASKY</sequence>
<reference evidence="1 2" key="1">
    <citation type="submission" date="2023-12" db="EMBL/GenBank/DDBJ databases">
        <title>A high-quality genome assembly for Dillenia turbinata (Dilleniales).</title>
        <authorList>
            <person name="Chanderbali A."/>
        </authorList>
    </citation>
    <scope>NUCLEOTIDE SEQUENCE [LARGE SCALE GENOMIC DNA]</scope>
    <source>
        <strain evidence="1">LSX21</strain>
        <tissue evidence="1">Leaf</tissue>
    </source>
</reference>
<gene>
    <name evidence="1" type="ORF">RJ641_001155</name>
</gene>
<name>A0AAN8WK87_9MAGN</name>